<dbReference type="InterPro" id="IPR050559">
    <property type="entry name" value="P-Pant_transferase_sf"/>
</dbReference>
<dbReference type="GO" id="GO:0016740">
    <property type="term" value="F:transferase activity"/>
    <property type="evidence" value="ECO:0007669"/>
    <property type="project" value="UniProtKB-KW"/>
</dbReference>
<comment type="caution">
    <text evidence="5">The sequence shown here is derived from an EMBL/GenBank/DDBJ whole genome shotgun (WGS) entry which is preliminary data.</text>
</comment>
<feature type="domain" description="4'-phosphopantetheinyl transferase" evidence="3">
    <location>
        <begin position="129"/>
        <end position="217"/>
    </location>
</feature>
<dbReference type="Pfam" id="PF22624">
    <property type="entry name" value="AASDHPPT_N"/>
    <property type="match status" value="1"/>
</dbReference>
<protein>
    <submittedName>
        <fullName evidence="5">4'-phosphopantetheinyl transferase superfamily protein</fullName>
    </submittedName>
</protein>
<evidence type="ECO:0000256" key="1">
    <source>
        <dbReference type="ARBA" id="ARBA00010990"/>
    </source>
</evidence>
<proteinExistence type="inferred from homology"/>
<evidence type="ECO:0000259" key="4">
    <source>
        <dbReference type="Pfam" id="PF22624"/>
    </source>
</evidence>
<dbReference type="InterPro" id="IPR008278">
    <property type="entry name" value="4-PPantetheinyl_Trfase_dom"/>
</dbReference>
<dbReference type="EMBL" id="JAUFQS010000006">
    <property type="protein sequence ID" value="MDN3687673.1"/>
    <property type="molecule type" value="Genomic_DNA"/>
</dbReference>
<name>A0ABT8C7S9_9BACT</name>
<comment type="similarity">
    <text evidence="1">Belongs to the P-Pant transferase superfamily. Gsp/Sfp/HetI/AcpT family.</text>
</comment>
<reference evidence="6" key="1">
    <citation type="journal article" date="2019" name="Int. J. Syst. Evol. Microbiol.">
        <title>The Global Catalogue of Microorganisms (GCM) 10K type strain sequencing project: providing services to taxonomists for standard genome sequencing and annotation.</title>
        <authorList>
            <consortium name="The Broad Institute Genomics Platform"/>
            <consortium name="The Broad Institute Genome Sequencing Center for Infectious Disease"/>
            <person name="Wu L."/>
            <person name="Ma J."/>
        </authorList>
    </citation>
    <scope>NUCLEOTIDE SEQUENCE [LARGE SCALE GENOMIC DNA]</scope>
    <source>
        <strain evidence="6">CECT 7706</strain>
    </source>
</reference>
<keyword evidence="2 5" id="KW-0808">Transferase</keyword>
<evidence type="ECO:0000313" key="6">
    <source>
        <dbReference type="Proteomes" id="UP001236663"/>
    </source>
</evidence>
<dbReference type="Gene3D" id="3.90.470.20">
    <property type="entry name" value="4'-phosphopantetheinyl transferase domain"/>
    <property type="match status" value="2"/>
</dbReference>
<dbReference type="SUPFAM" id="SSF56214">
    <property type="entry name" value="4'-phosphopantetheinyl transferase"/>
    <property type="match status" value="2"/>
</dbReference>
<evidence type="ECO:0000256" key="2">
    <source>
        <dbReference type="ARBA" id="ARBA00022679"/>
    </source>
</evidence>
<organism evidence="5 6">
    <name type="scientific">Cyclobacterium jeungdonense</name>
    <dbReference type="NCBI Taxonomy" id="708087"/>
    <lineage>
        <taxon>Bacteria</taxon>
        <taxon>Pseudomonadati</taxon>
        <taxon>Bacteroidota</taxon>
        <taxon>Cytophagia</taxon>
        <taxon>Cytophagales</taxon>
        <taxon>Cyclobacteriaceae</taxon>
        <taxon>Cyclobacterium</taxon>
    </lineage>
</organism>
<dbReference type="InterPro" id="IPR037143">
    <property type="entry name" value="4-PPantetheinyl_Trfase_dom_sf"/>
</dbReference>
<dbReference type="InterPro" id="IPR055066">
    <property type="entry name" value="AASDHPPT_N"/>
</dbReference>
<dbReference type="RefSeq" id="WP_163385058.1">
    <property type="nucleotide sequence ID" value="NZ_JAUFQS010000006.1"/>
</dbReference>
<dbReference type="Proteomes" id="UP001236663">
    <property type="component" value="Unassembled WGS sequence"/>
</dbReference>
<dbReference type="PANTHER" id="PTHR12215">
    <property type="entry name" value="PHOSPHOPANTETHEINE TRANSFERASE"/>
    <property type="match status" value="1"/>
</dbReference>
<gene>
    <name evidence="5" type="ORF">QWZ15_07530</name>
</gene>
<feature type="domain" description="4'-phosphopantetheinyl transferase N-terminal" evidence="4">
    <location>
        <begin position="48"/>
        <end position="123"/>
    </location>
</feature>
<accession>A0ABT8C7S9</accession>
<dbReference type="PANTHER" id="PTHR12215:SF10">
    <property type="entry name" value="L-AMINOADIPATE-SEMIALDEHYDE DEHYDROGENASE-PHOSPHOPANTETHEINYL TRANSFERASE"/>
    <property type="match status" value="1"/>
</dbReference>
<evidence type="ECO:0000259" key="3">
    <source>
        <dbReference type="Pfam" id="PF01648"/>
    </source>
</evidence>
<keyword evidence="6" id="KW-1185">Reference proteome</keyword>
<sequence length="248" mass="29054">MPKIRVFCEEISPPDWKEIEPSQTGSFLDIWRIPLSSPDHIIEHLKGLMTDEEIQQANRYLKKEDRIRHILGKGFLRKLIQLYLNEPQKSIQFGKNRFNKPFLIERDHFHFNISHSGEWVVIVLADCEVGIDLEPLDSRFEYKDLLAGIFSSSEIEFIENSPIPVRSFYKIWTRKEALLKGIGQGITDQLSEYCLLDGLQGFNFSGKTTYEQWHIRSFIMNSNYYVSLALPSKNHQLRFLNWDSLPFG</sequence>
<evidence type="ECO:0000313" key="5">
    <source>
        <dbReference type="EMBL" id="MDN3687673.1"/>
    </source>
</evidence>
<dbReference type="Pfam" id="PF01648">
    <property type="entry name" value="ACPS"/>
    <property type="match status" value="1"/>
</dbReference>